<evidence type="ECO:0000313" key="2">
    <source>
        <dbReference type="Proteomes" id="UP001597448"/>
    </source>
</evidence>
<dbReference type="RefSeq" id="WP_209988353.1">
    <property type="nucleotide sequence ID" value="NZ_JBHSVQ010000001.1"/>
</dbReference>
<dbReference type="Proteomes" id="UP001597448">
    <property type="component" value="Unassembled WGS sequence"/>
</dbReference>
<accession>A0ABW5FE45</accession>
<organism evidence="1 2">
    <name type="scientific">Paenibacillus rhizoplanae</name>
    <dbReference type="NCBI Taxonomy" id="1917181"/>
    <lineage>
        <taxon>Bacteria</taxon>
        <taxon>Bacillati</taxon>
        <taxon>Bacillota</taxon>
        <taxon>Bacilli</taxon>
        <taxon>Bacillales</taxon>
        <taxon>Paenibacillaceae</taxon>
        <taxon>Paenibacillus</taxon>
    </lineage>
</organism>
<evidence type="ECO:0000313" key="1">
    <source>
        <dbReference type="EMBL" id="MFD2411997.1"/>
    </source>
</evidence>
<gene>
    <name evidence="1" type="ORF">ACFSX3_19065</name>
</gene>
<sequence>MEHLEAYDKTMVAIGLLVKTYDGTRKRRINSDNEISFMVPMNSIDYMEKIQIK</sequence>
<comment type="caution">
    <text evidence="1">The sequence shown here is derived from an EMBL/GenBank/DDBJ whole genome shotgun (WGS) entry which is preliminary data.</text>
</comment>
<name>A0ABW5FE45_9BACL</name>
<dbReference type="EMBL" id="JBHUKY010000033">
    <property type="protein sequence ID" value="MFD2411997.1"/>
    <property type="molecule type" value="Genomic_DNA"/>
</dbReference>
<reference evidence="2" key="1">
    <citation type="journal article" date="2019" name="Int. J. Syst. Evol. Microbiol.">
        <title>The Global Catalogue of Microorganisms (GCM) 10K type strain sequencing project: providing services to taxonomists for standard genome sequencing and annotation.</title>
        <authorList>
            <consortium name="The Broad Institute Genomics Platform"/>
            <consortium name="The Broad Institute Genome Sequencing Center for Infectious Disease"/>
            <person name="Wu L."/>
            <person name="Ma J."/>
        </authorList>
    </citation>
    <scope>NUCLEOTIDE SEQUENCE [LARGE SCALE GENOMIC DNA]</scope>
    <source>
        <strain evidence="2">CCM 8725</strain>
    </source>
</reference>
<proteinExistence type="predicted"/>
<keyword evidence="2" id="KW-1185">Reference proteome</keyword>
<protein>
    <submittedName>
        <fullName evidence="1">Uncharacterized protein</fullName>
    </submittedName>
</protein>